<feature type="transmembrane region" description="Helical" evidence="3">
    <location>
        <begin position="175"/>
        <end position="194"/>
    </location>
</feature>
<evidence type="ECO:0000313" key="5">
    <source>
        <dbReference type="Proteomes" id="UP001159387"/>
    </source>
</evidence>
<dbReference type="PIRSF" id="PIRSF016661">
    <property type="entry name" value="BioY"/>
    <property type="match status" value="1"/>
</dbReference>
<evidence type="ECO:0000256" key="1">
    <source>
        <dbReference type="ARBA" id="ARBA00010692"/>
    </source>
</evidence>
<feature type="transmembrane region" description="Helical" evidence="3">
    <location>
        <begin position="130"/>
        <end position="155"/>
    </location>
</feature>
<evidence type="ECO:0000256" key="2">
    <source>
        <dbReference type="PIRNR" id="PIRNR016661"/>
    </source>
</evidence>
<dbReference type="Proteomes" id="UP001159387">
    <property type="component" value="Unassembled WGS sequence"/>
</dbReference>
<accession>A0AA43GUV8</accession>
<feature type="transmembrane region" description="Helical" evidence="3">
    <location>
        <begin position="103"/>
        <end position="121"/>
    </location>
</feature>
<keyword evidence="2" id="KW-0813">Transport</keyword>
<feature type="transmembrane region" description="Helical" evidence="3">
    <location>
        <begin position="12"/>
        <end position="35"/>
    </location>
</feature>
<reference evidence="4 5" key="1">
    <citation type="journal article" date="2023" name="J. Phycol.">
        <title>Chrysosporum ovalisporum is synonymous with the true-branching cyanobacterium Umezakia natans (Nostocales/Aphanizomenonaceae).</title>
        <authorList>
            <person name="McGregor G.B."/>
            <person name="Sendall B.C."/>
            <person name="Niiyama Y."/>
            <person name="Tuji A."/>
            <person name="Willis A."/>
        </authorList>
    </citation>
    <scope>NUCLEOTIDE SEQUENCE [LARGE SCALE GENOMIC DNA]</scope>
    <source>
        <strain evidence="4 5">ANA360D</strain>
    </source>
</reference>
<feature type="transmembrane region" description="Helical" evidence="3">
    <location>
        <begin position="47"/>
        <end position="65"/>
    </location>
</feature>
<keyword evidence="2 3" id="KW-0472">Membrane</keyword>
<proteinExistence type="inferred from homology"/>
<dbReference type="PANTHER" id="PTHR34295">
    <property type="entry name" value="BIOTIN TRANSPORTER BIOY"/>
    <property type="match status" value="1"/>
</dbReference>
<dbReference type="AlphaFoldDB" id="A0AA43GUV8"/>
<keyword evidence="5" id="KW-1185">Reference proteome</keyword>
<organism evidence="4 5">
    <name type="scientific">Chrysosporum bergii ANA360D</name>
    <dbReference type="NCBI Taxonomy" id="617107"/>
    <lineage>
        <taxon>Bacteria</taxon>
        <taxon>Bacillati</taxon>
        <taxon>Cyanobacteriota</taxon>
        <taxon>Cyanophyceae</taxon>
        <taxon>Nostocales</taxon>
        <taxon>Nodulariaceae</taxon>
        <taxon>Chrysosporum</taxon>
    </lineage>
</organism>
<sequence>MAGSVENVGTIQLLWSMVGLLLTMGGTFLEAYGIALPWNWGKQGIQIFSLGVTCQVGAVLLVGCLGGKNAGALSQIAYLVMGLTLLPVFADGGGLGYVKLSQFGYLLGFIPGAWICGFLAFKARPRLETLAFSCFTGLLTVHFCGITYLIISYIFQWQGREGLALMQAILKYSWLALPGQLAIVCAVTVIAYVLRHLMFY</sequence>
<evidence type="ECO:0000313" key="4">
    <source>
        <dbReference type="EMBL" id="MDH6061203.1"/>
    </source>
</evidence>
<comment type="caution">
    <text evidence="4">The sequence shown here is derived from an EMBL/GenBank/DDBJ whole genome shotgun (WGS) entry which is preliminary data.</text>
</comment>
<keyword evidence="3" id="KW-0812">Transmembrane</keyword>
<evidence type="ECO:0000256" key="3">
    <source>
        <dbReference type="SAM" id="Phobius"/>
    </source>
</evidence>
<dbReference type="EMBL" id="JANQDH010000079">
    <property type="protein sequence ID" value="MDH6061203.1"/>
    <property type="molecule type" value="Genomic_DNA"/>
</dbReference>
<dbReference type="PANTHER" id="PTHR34295:SF1">
    <property type="entry name" value="BIOTIN TRANSPORTER BIOY"/>
    <property type="match status" value="1"/>
</dbReference>
<comment type="subcellular location">
    <subcellularLocation>
        <location evidence="2">Cell membrane</location>
        <topology evidence="2">Multi-pass membrane protein</topology>
    </subcellularLocation>
</comment>
<comment type="similarity">
    <text evidence="1 2">Belongs to the BioY family.</text>
</comment>
<feature type="transmembrane region" description="Helical" evidence="3">
    <location>
        <begin position="77"/>
        <end position="97"/>
    </location>
</feature>
<dbReference type="Gene3D" id="1.10.1760.20">
    <property type="match status" value="1"/>
</dbReference>
<dbReference type="GO" id="GO:0015225">
    <property type="term" value="F:biotin transmembrane transporter activity"/>
    <property type="evidence" value="ECO:0007669"/>
    <property type="project" value="UniProtKB-UniRule"/>
</dbReference>
<dbReference type="RefSeq" id="WP_280655187.1">
    <property type="nucleotide sequence ID" value="NZ_JANQDH010000079.1"/>
</dbReference>
<dbReference type="InterPro" id="IPR003784">
    <property type="entry name" value="BioY"/>
</dbReference>
<dbReference type="GO" id="GO:0005886">
    <property type="term" value="C:plasma membrane"/>
    <property type="evidence" value="ECO:0007669"/>
    <property type="project" value="UniProtKB-SubCell"/>
</dbReference>
<keyword evidence="2" id="KW-1003">Cell membrane</keyword>
<protein>
    <recommendedName>
        <fullName evidence="2">Biotin transporter</fullName>
    </recommendedName>
</protein>
<keyword evidence="3" id="KW-1133">Transmembrane helix</keyword>
<dbReference type="Pfam" id="PF02632">
    <property type="entry name" value="BioY"/>
    <property type="match status" value="1"/>
</dbReference>
<name>A0AA43GUV8_9CYAN</name>
<gene>
    <name evidence="4" type="ORF">NWP17_12265</name>
</gene>